<comment type="caution">
    <text evidence="9">The sequence shown here is derived from an EMBL/GenBank/DDBJ whole genome shotgun (WGS) entry which is preliminary data.</text>
</comment>
<keyword evidence="4 7" id="KW-0862">Zinc</keyword>
<dbReference type="InterPro" id="IPR036291">
    <property type="entry name" value="NAD(P)-bd_dom_sf"/>
</dbReference>
<evidence type="ECO:0000313" key="9">
    <source>
        <dbReference type="EMBL" id="GES09598.1"/>
    </source>
</evidence>
<dbReference type="Proteomes" id="UP000331127">
    <property type="component" value="Unassembled WGS sequence"/>
</dbReference>
<evidence type="ECO:0000256" key="5">
    <source>
        <dbReference type="ARBA" id="ARBA00023002"/>
    </source>
</evidence>
<dbReference type="InterPro" id="IPR013154">
    <property type="entry name" value="ADH-like_N"/>
</dbReference>
<sequence length="369" mass="38077">MQSTALILREPGRAPVLETVTVADPGPGEVLVRLAASGVCGSEGHAVHGRSAVARYPSVLGHEGAGVVVEVGAGVTTLAPGDHVVLALYVPCRACRQCVRGDFHHCVGESRRLNTMGVRSDGMTRFRSGEDQLFPLMGLGTLSEYTNVRAEQAVRVPADIALHALCLVGCGVTTGFGAVVNTAGVSVGDTALVVGCGGVGLNAVQGARLAGATTIIAADTQASKLTLAQQMGATHVIDVTSTSLEEGVRAVIPDGVDYAFEVVGNGDLVAQCLGLTRVGGMCVMVGAPPPGAIIPARREALMMERRLVGCRGGSNIPQRDIPRLAELYSSGRLLLDPLIGKRLPLSGFAEAFEALDHAEVARSVITFDS</sequence>
<dbReference type="InterPro" id="IPR002328">
    <property type="entry name" value="ADH_Zn_CS"/>
</dbReference>
<proteinExistence type="inferred from homology"/>
<dbReference type="Gene3D" id="3.40.50.720">
    <property type="entry name" value="NAD(P)-binding Rossmann-like Domain"/>
    <property type="match status" value="1"/>
</dbReference>
<comment type="cofactor">
    <cofactor evidence="1 7">
        <name>Zn(2+)</name>
        <dbReference type="ChEBI" id="CHEBI:29105"/>
    </cofactor>
</comment>
<dbReference type="GO" id="GO:0051903">
    <property type="term" value="F:S-(hydroxymethyl)glutathione dehydrogenase [NAD(P)+] activity"/>
    <property type="evidence" value="ECO:0007669"/>
    <property type="project" value="TreeGrafter"/>
</dbReference>
<evidence type="ECO:0000313" key="10">
    <source>
        <dbReference type="Proteomes" id="UP000331127"/>
    </source>
</evidence>
<dbReference type="Pfam" id="PF08240">
    <property type="entry name" value="ADH_N"/>
    <property type="match status" value="1"/>
</dbReference>
<keyword evidence="10" id="KW-1185">Reference proteome</keyword>
<keyword evidence="5" id="KW-0560">Oxidoreductase</keyword>
<dbReference type="SMART" id="SM00829">
    <property type="entry name" value="PKS_ER"/>
    <property type="match status" value="1"/>
</dbReference>
<feature type="domain" description="Enoyl reductase (ER)" evidence="8">
    <location>
        <begin position="12"/>
        <end position="365"/>
    </location>
</feature>
<evidence type="ECO:0000256" key="1">
    <source>
        <dbReference type="ARBA" id="ARBA00001947"/>
    </source>
</evidence>
<keyword evidence="6" id="KW-0520">NAD</keyword>
<keyword evidence="3 7" id="KW-0479">Metal-binding</keyword>
<dbReference type="PANTHER" id="PTHR43880:SF12">
    <property type="entry name" value="ALCOHOL DEHYDROGENASE CLASS-3"/>
    <property type="match status" value="1"/>
</dbReference>
<gene>
    <name evidence="9" type="ORF">Amac_031940</name>
</gene>
<evidence type="ECO:0000256" key="7">
    <source>
        <dbReference type="RuleBase" id="RU361277"/>
    </source>
</evidence>
<dbReference type="AlphaFoldDB" id="A0A5M3WTY3"/>
<dbReference type="InterPro" id="IPR013149">
    <property type="entry name" value="ADH-like_C"/>
</dbReference>
<dbReference type="Gene3D" id="3.90.180.10">
    <property type="entry name" value="Medium-chain alcohol dehydrogenases, catalytic domain"/>
    <property type="match status" value="1"/>
</dbReference>
<dbReference type="PANTHER" id="PTHR43880">
    <property type="entry name" value="ALCOHOL DEHYDROGENASE"/>
    <property type="match status" value="1"/>
</dbReference>
<dbReference type="GO" id="GO:0046294">
    <property type="term" value="P:formaldehyde catabolic process"/>
    <property type="evidence" value="ECO:0007669"/>
    <property type="project" value="TreeGrafter"/>
</dbReference>
<evidence type="ECO:0000256" key="6">
    <source>
        <dbReference type="ARBA" id="ARBA00023027"/>
    </source>
</evidence>
<dbReference type="InterPro" id="IPR011032">
    <property type="entry name" value="GroES-like_sf"/>
</dbReference>
<accession>A0A5M3WTY3</accession>
<protein>
    <submittedName>
        <fullName evidence="9">Alcohol dehydrogenase</fullName>
    </submittedName>
</protein>
<evidence type="ECO:0000256" key="3">
    <source>
        <dbReference type="ARBA" id="ARBA00022723"/>
    </source>
</evidence>
<dbReference type="SUPFAM" id="SSF50129">
    <property type="entry name" value="GroES-like"/>
    <property type="match status" value="1"/>
</dbReference>
<evidence type="ECO:0000256" key="2">
    <source>
        <dbReference type="ARBA" id="ARBA00008072"/>
    </source>
</evidence>
<dbReference type="GO" id="GO:0008270">
    <property type="term" value="F:zinc ion binding"/>
    <property type="evidence" value="ECO:0007669"/>
    <property type="project" value="InterPro"/>
</dbReference>
<dbReference type="EMBL" id="BLAE01000016">
    <property type="protein sequence ID" value="GES09598.1"/>
    <property type="molecule type" value="Genomic_DNA"/>
</dbReference>
<dbReference type="Pfam" id="PF00107">
    <property type="entry name" value="ADH_zinc_N"/>
    <property type="match status" value="1"/>
</dbReference>
<dbReference type="RefSeq" id="WP_155355124.1">
    <property type="nucleotide sequence ID" value="NZ_BAAAHL010000040.1"/>
</dbReference>
<dbReference type="OrthoDB" id="334894at2"/>
<dbReference type="FunFam" id="3.40.50.720:FF:000003">
    <property type="entry name" value="S-(hydroxymethyl)glutathione dehydrogenase"/>
    <property type="match status" value="1"/>
</dbReference>
<evidence type="ECO:0000259" key="8">
    <source>
        <dbReference type="SMART" id="SM00829"/>
    </source>
</evidence>
<dbReference type="PROSITE" id="PS00059">
    <property type="entry name" value="ADH_ZINC"/>
    <property type="match status" value="1"/>
</dbReference>
<name>A0A5M3WTY3_9ACTN</name>
<dbReference type="SUPFAM" id="SSF51735">
    <property type="entry name" value="NAD(P)-binding Rossmann-fold domains"/>
    <property type="match status" value="1"/>
</dbReference>
<organism evidence="9 10">
    <name type="scientific">Acrocarpospora macrocephala</name>
    <dbReference type="NCBI Taxonomy" id="150177"/>
    <lineage>
        <taxon>Bacteria</taxon>
        <taxon>Bacillati</taxon>
        <taxon>Actinomycetota</taxon>
        <taxon>Actinomycetes</taxon>
        <taxon>Streptosporangiales</taxon>
        <taxon>Streptosporangiaceae</taxon>
        <taxon>Acrocarpospora</taxon>
    </lineage>
</organism>
<dbReference type="InterPro" id="IPR020843">
    <property type="entry name" value="ER"/>
</dbReference>
<reference evidence="9 10" key="1">
    <citation type="submission" date="2019-10" db="EMBL/GenBank/DDBJ databases">
        <title>Whole genome shotgun sequence of Acrocarpospora macrocephala NBRC 16266.</title>
        <authorList>
            <person name="Ichikawa N."/>
            <person name="Kimura A."/>
            <person name="Kitahashi Y."/>
            <person name="Komaki H."/>
            <person name="Oguchi A."/>
        </authorList>
    </citation>
    <scope>NUCLEOTIDE SEQUENCE [LARGE SCALE GENOMIC DNA]</scope>
    <source>
        <strain evidence="9 10">NBRC 16266</strain>
    </source>
</reference>
<dbReference type="GO" id="GO:0005829">
    <property type="term" value="C:cytosol"/>
    <property type="evidence" value="ECO:0007669"/>
    <property type="project" value="TreeGrafter"/>
</dbReference>
<comment type="similarity">
    <text evidence="2 7">Belongs to the zinc-containing alcohol dehydrogenase family.</text>
</comment>
<evidence type="ECO:0000256" key="4">
    <source>
        <dbReference type="ARBA" id="ARBA00022833"/>
    </source>
</evidence>